<organism evidence="2 3">
    <name type="scientific">Pleurodeles waltl</name>
    <name type="common">Iberian ribbed newt</name>
    <dbReference type="NCBI Taxonomy" id="8319"/>
    <lineage>
        <taxon>Eukaryota</taxon>
        <taxon>Metazoa</taxon>
        <taxon>Chordata</taxon>
        <taxon>Craniata</taxon>
        <taxon>Vertebrata</taxon>
        <taxon>Euteleostomi</taxon>
        <taxon>Amphibia</taxon>
        <taxon>Batrachia</taxon>
        <taxon>Caudata</taxon>
        <taxon>Salamandroidea</taxon>
        <taxon>Salamandridae</taxon>
        <taxon>Pleurodelinae</taxon>
        <taxon>Pleurodeles</taxon>
    </lineage>
</organism>
<accession>A0AAV7WPK9</accession>
<keyword evidence="3" id="KW-1185">Reference proteome</keyword>
<dbReference type="EMBL" id="JANPWB010000001">
    <property type="protein sequence ID" value="KAJ1214110.1"/>
    <property type="molecule type" value="Genomic_DNA"/>
</dbReference>
<gene>
    <name evidence="2" type="ORF">NDU88_001737</name>
</gene>
<protein>
    <submittedName>
        <fullName evidence="2">Uncharacterized protein</fullName>
    </submittedName>
</protein>
<feature type="compositionally biased region" description="Polar residues" evidence="1">
    <location>
        <begin position="27"/>
        <end position="38"/>
    </location>
</feature>
<feature type="region of interest" description="Disordered" evidence="1">
    <location>
        <begin position="27"/>
        <end position="48"/>
    </location>
</feature>
<evidence type="ECO:0000313" key="2">
    <source>
        <dbReference type="EMBL" id="KAJ1214110.1"/>
    </source>
</evidence>
<dbReference type="AlphaFoldDB" id="A0AAV7WPK9"/>
<sequence>MRAQTNRRGPHTPLSAATHLTEEIRMQSSFGAATSPTLGATGDSDQTRVDGRVMTGVENATHLALGQTGTPWHTQSGSTGRGC</sequence>
<reference evidence="2" key="1">
    <citation type="journal article" date="2022" name="bioRxiv">
        <title>Sequencing and chromosome-scale assembly of the giantPleurodeles waltlgenome.</title>
        <authorList>
            <person name="Brown T."/>
            <person name="Elewa A."/>
            <person name="Iarovenko S."/>
            <person name="Subramanian E."/>
            <person name="Araus A.J."/>
            <person name="Petzold A."/>
            <person name="Susuki M."/>
            <person name="Suzuki K.-i.T."/>
            <person name="Hayashi T."/>
            <person name="Toyoda A."/>
            <person name="Oliveira C."/>
            <person name="Osipova E."/>
            <person name="Leigh N.D."/>
            <person name="Simon A."/>
            <person name="Yun M.H."/>
        </authorList>
    </citation>
    <scope>NUCLEOTIDE SEQUENCE</scope>
    <source>
        <strain evidence="2">20211129_DDA</strain>
        <tissue evidence="2">Liver</tissue>
    </source>
</reference>
<evidence type="ECO:0000256" key="1">
    <source>
        <dbReference type="SAM" id="MobiDB-lite"/>
    </source>
</evidence>
<evidence type="ECO:0000313" key="3">
    <source>
        <dbReference type="Proteomes" id="UP001066276"/>
    </source>
</evidence>
<name>A0AAV7WPK9_PLEWA</name>
<proteinExistence type="predicted"/>
<dbReference type="Proteomes" id="UP001066276">
    <property type="component" value="Chromosome 1_1"/>
</dbReference>
<comment type="caution">
    <text evidence="2">The sequence shown here is derived from an EMBL/GenBank/DDBJ whole genome shotgun (WGS) entry which is preliminary data.</text>
</comment>